<dbReference type="EMBL" id="JWIR02000024">
    <property type="protein sequence ID" value="KKB41208.1"/>
    <property type="molecule type" value="Genomic_DNA"/>
</dbReference>
<reference evidence="1" key="1">
    <citation type="submission" date="2015-02" db="EMBL/GenBank/DDBJ databases">
        <title>Genome Assembly of Bacillaceae bacterium MTCC 8252.</title>
        <authorList>
            <person name="Verma A."/>
            <person name="Khatri I."/>
            <person name="Mual P."/>
            <person name="Subramanian S."/>
            <person name="Krishnamurthi S."/>
        </authorList>
    </citation>
    <scope>NUCLEOTIDE SEQUENCE [LARGE SCALE GENOMIC DNA]</scope>
    <source>
        <strain evidence="1">MTCC 8252</strain>
    </source>
</reference>
<keyword evidence="2" id="KW-1185">Reference proteome</keyword>
<proteinExistence type="predicted"/>
<dbReference type="STRING" id="1221996.QY95_00915"/>
<evidence type="ECO:0000313" key="2">
    <source>
        <dbReference type="Proteomes" id="UP000031563"/>
    </source>
</evidence>
<dbReference type="Proteomes" id="UP000031563">
    <property type="component" value="Unassembled WGS sequence"/>
</dbReference>
<evidence type="ECO:0000313" key="1">
    <source>
        <dbReference type="EMBL" id="KKB41208.1"/>
    </source>
</evidence>
<organism evidence="1 2">
    <name type="scientific">Bacillus thermotolerans</name>
    <name type="common">Quasibacillus thermotolerans</name>
    <dbReference type="NCBI Taxonomy" id="1221996"/>
    <lineage>
        <taxon>Bacteria</taxon>
        <taxon>Bacillati</taxon>
        <taxon>Bacillota</taxon>
        <taxon>Bacilli</taxon>
        <taxon>Bacillales</taxon>
        <taxon>Bacillaceae</taxon>
        <taxon>Bacillus</taxon>
    </lineage>
</organism>
<accession>A0A0F5HSD7</accession>
<name>A0A0F5HSD7_BACTR</name>
<dbReference type="AlphaFoldDB" id="A0A0F5HSD7"/>
<comment type="caution">
    <text evidence="1">The sequence shown here is derived from an EMBL/GenBank/DDBJ whole genome shotgun (WGS) entry which is preliminary data.</text>
</comment>
<protein>
    <submittedName>
        <fullName evidence="1">Uncharacterized protein</fullName>
    </submittedName>
</protein>
<sequence length="39" mass="4748">MHFMNKMVFMKGLLFMREILSFFSEHSIMKALTRKEHSL</sequence>
<accession>A0A0F5I6Y6</accession>
<gene>
    <name evidence="1" type="ORF">QY95_00915</name>
</gene>